<dbReference type="GO" id="GO:0000209">
    <property type="term" value="P:protein polyubiquitination"/>
    <property type="evidence" value="ECO:0000318"/>
    <property type="project" value="GO_Central"/>
</dbReference>
<comment type="caution">
    <text evidence="2">The sequence shown here is derived from an EMBL/GenBank/DDBJ whole genome shotgun (WGS) entry which is preliminary data.</text>
</comment>
<protein>
    <recommendedName>
        <fullName evidence="4">NHL repeat-containing protein</fullName>
    </recommendedName>
</protein>
<dbReference type="Gene3D" id="2.120.10.30">
    <property type="entry name" value="TolB, C-terminal domain"/>
    <property type="match status" value="1"/>
</dbReference>
<keyword evidence="3" id="KW-1185">Reference proteome</keyword>
<proteinExistence type="predicted"/>
<accession>A0A0K9PC24</accession>
<dbReference type="InterPro" id="IPR011042">
    <property type="entry name" value="6-blade_b-propeller_TolB-like"/>
</dbReference>
<dbReference type="SUPFAM" id="SSF63825">
    <property type="entry name" value="YWTD domain"/>
    <property type="match status" value="1"/>
</dbReference>
<gene>
    <name evidence="2" type="ORF">ZOSMA_30G00360</name>
</gene>
<feature type="compositionally biased region" description="Basic and acidic residues" evidence="1">
    <location>
        <begin position="678"/>
        <end position="692"/>
    </location>
</feature>
<dbReference type="GO" id="GO:0061630">
    <property type="term" value="F:ubiquitin protein ligase activity"/>
    <property type="evidence" value="ECO:0000318"/>
    <property type="project" value="GO_Central"/>
</dbReference>
<dbReference type="GO" id="GO:0043161">
    <property type="term" value="P:proteasome-mediated ubiquitin-dependent protein catabolic process"/>
    <property type="evidence" value="ECO:0000318"/>
    <property type="project" value="GO_Central"/>
</dbReference>
<dbReference type="EMBL" id="LFYR01001011">
    <property type="protein sequence ID" value="KMZ65755.1"/>
    <property type="molecule type" value="Genomic_DNA"/>
</dbReference>
<dbReference type="OMA" id="GIWSWIT"/>
<organism evidence="2 3">
    <name type="scientific">Zostera marina</name>
    <name type="common">Eelgrass</name>
    <dbReference type="NCBI Taxonomy" id="29655"/>
    <lineage>
        <taxon>Eukaryota</taxon>
        <taxon>Viridiplantae</taxon>
        <taxon>Streptophyta</taxon>
        <taxon>Embryophyta</taxon>
        <taxon>Tracheophyta</taxon>
        <taxon>Spermatophyta</taxon>
        <taxon>Magnoliopsida</taxon>
        <taxon>Liliopsida</taxon>
        <taxon>Zosteraceae</taxon>
        <taxon>Zostera</taxon>
    </lineage>
</organism>
<evidence type="ECO:0000256" key="1">
    <source>
        <dbReference type="SAM" id="MobiDB-lite"/>
    </source>
</evidence>
<dbReference type="PANTHER" id="PTHR46388:SF3">
    <property type="entry name" value="DUF1618 DOMAIN-CONTAINING PROTEIN"/>
    <property type="match status" value="1"/>
</dbReference>
<dbReference type="Proteomes" id="UP000036987">
    <property type="component" value="Unassembled WGS sequence"/>
</dbReference>
<dbReference type="PANTHER" id="PTHR46388">
    <property type="entry name" value="NHL REPEAT-CONTAINING PROTEIN 2"/>
    <property type="match status" value="1"/>
</dbReference>
<sequence length="811" mass="91805">MWYFSKYIINSIQISDEFQTAAAAAIVIVGTPFYRSIFPAIEMALSSCLLRRVRKVGVYRLTVGLLEKEVWIHVLKCAIDSVAVKSNRRGVDSYGALFPSFRSEGKSINLTRKFYARRCSTLVETPNDVNTQKCFNTFIKSAFTELDEGLNYRWLNKNKSTKKVFDETAVFLVVVGAFLNNSPLLRNRDQVSMIQKAKLLQQRYSKLQVFGFEYYGSEGYVPVETNLAKSVLEEYVTFPVLLSEHDFVEVTDQSVFLLFENLESSFLRFDWNISFKDIAKEIEEFNLIQSPNSISAKRLNSYGLKQSDLTKGFYVCPSLRNLVLNYPGCVSVDECRKRLFISDSNHHRIIITDDNGKILDYIGSSPGFEDGGFESAELMRPAGSVYHADEDCLYFADSENHAIRRAHMKKRVVETIYPMVDNKTGGILGWIANKFGKNEVSQNTDPDFFIFPWHLMELVDNDLLIFNHSFETSWILNKVTGKIKGVCREAHREMISTKISSLKELVGNQLQQRTNAGASSEAFPFAGLISAITKFNDTIIFCDAASHLVSKYDCASEEIRNIQFTNLEMLVMPFWLVCPTEPVVTSIDASESADHYQQHHFSLLPGKCNIWMNINIPEGFELAAPLNEECIWIQARGSAAEVSKSEMTESEQKIGPTQQWYDELDNLVFTNQNDESDDPKAESGTEHDDLHSDTNQYDKNMLNIECSVNTSPGTSQVIISAALYLKSDQTFTPSDHLDDKDNTTRVLNMFKIPGDDVSVKLLLESGRDIKDLVFVKPLHVRINIDCTDHPLEPKSGEIISTDSNLQINVSL</sequence>
<name>A0A0K9PC24_ZOSMR</name>
<feature type="region of interest" description="Disordered" evidence="1">
    <location>
        <begin position="671"/>
        <end position="695"/>
    </location>
</feature>
<evidence type="ECO:0000313" key="2">
    <source>
        <dbReference type="EMBL" id="KMZ65755.1"/>
    </source>
</evidence>
<dbReference type="AlphaFoldDB" id="A0A0K9PC24"/>
<evidence type="ECO:0000313" key="3">
    <source>
        <dbReference type="Proteomes" id="UP000036987"/>
    </source>
</evidence>
<reference evidence="3" key="1">
    <citation type="journal article" date="2016" name="Nature">
        <title>The genome of the seagrass Zostera marina reveals angiosperm adaptation to the sea.</title>
        <authorList>
            <person name="Olsen J.L."/>
            <person name="Rouze P."/>
            <person name="Verhelst B."/>
            <person name="Lin Y.-C."/>
            <person name="Bayer T."/>
            <person name="Collen J."/>
            <person name="Dattolo E."/>
            <person name="De Paoli E."/>
            <person name="Dittami S."/>
            <person name="Maumus F."/>
            <person name="Michel G."/>
            <person name="Kersting A."/>
            <person name="Lauritano C."/>
            <person name="Lohaus R."/>
            <person name="Toepel M."/>
            <person name="Tonon T."/>
            <person name="Vanneste K."/>
            <person name="Amirebrahimi M."/>
            <person name="Brakel J."/>
            <person name="Bostroem C."/>
            <person name="Chovatia M."/>
            <person name="Grimwood J."/>
            <person name="Jenkins J.W."/>
            <person name="Jueterbock A."/>
            <person name="Mraz A."/>
            <person name="Stam W.T."/>
            <person name="Tice H."/>
            <person name="Bornberg-Bauer E."/>
            <person name="Green P.J."/>
            <person name="Pearson G.A."/>
            <person name="Procaccini G."/>
            <person name="Duarte C.M."/>
            <person name="Schmutz J."/>
            <person name="Reusch T.B.H."/>
            <person name="Van de Peer Y."/>
        </authorList>
    </citation>
    <scope>NUCLEOTIDE SEQUENCE [LARGE SCALE GENOMIC DNA]</scope>
    <source>
        <strain evidence="3">cv. Finnish</strain>
    </source>
</reference>
<dbReference type="OrthoDB" id="273823at2759"/>
<dbReference type="STRING" id="29655.A0A0K9PC24"/>
<evidence type="ECO:0008006" key="4">
    <source>
        <dbReference type="Google" id="ProtNLM"/>
    </source>
</evidence>